<evidence type="ECO:0000313" key="4">
    <source>
        <dbReference type="Proteomes" id="UP000004959"/>
    </source>
</evidence>
<dbReference type="Gene3D" id="3.40.50.1820">
    <property type="entry name" value="alpha/beta hydrolase"/>
    <property type="match status" value="1"/>
</dbReference>
<dbReference type="PATRIC" id="fig|1045004.4.peg.823"/>
<evidence type="ECO:0000256" key="1">
    <source>
        <dbReference type="SAM" id="Phobius"/>
    </source>
</evidence>
<dbReference type="GO" id="GO:0016787">
    <property type="term" value="F:hydrolase activity"/>
    <property type="evidence" value="ECO:0007669"/>
    <property type="project" value="UniProtKB-KW"/>
</dbReference>
<reference evidence="3 4" key="1">
    <citation type="journal article" date="2012" name="PLoS ONE">
        <title>Functional divergence in the genus oenococcus as predicted by genome sequencing of the newly-described species, Oenococcus kitaharae.</title>
        <authorList>
            <person name="Borneman A.R."/>
            <person name="McCarthy J.M."/>
            <person name="Chambers P.J."/>
            <person name="Bartowsky E.J."/>
        </authorList>
    </citation>
    <scope>NUCLEOTIDE SEQUENCE [LARGE SCALE GENOMIC DNA]</scope>
    <source>
        <strain evidence="4">DSM17330</strain>
    </source>
</reference>
<feature type="transmembrane region" description="Helical" evidence="1">
    <location>
        <begin position="12"/>
        <end position="31"/>
    </location>
</feature>
<keyword evidence="1" id="KW-0812">Transmembrane</keyword>
<name>G9WIB5_9LACO</name>
<evidence type="ECO:0000313" key="3">
    <source>
        <dbReference type="EMBL" id="EHN58927.1"/>
    </source>
</evidence>
<dbReference type="InterPro" id="IPR022742">
    <property type="entry name" value="Hydrolase_4"/>
</dbReference>
<dbReference type="SUPFAM" id="SSF53474">
    <property type="entry name" value="alpha/beta-Hydrolases"/>
    <property type="match status" value="1"/>
</dbReference>
<keyword evidence="1" id="KW-1133">Transmembrane helix</keyword>
<dbReference type="STRING" id="336988.NT96_08270"/>
<accession>G9WIB5</accession>
<dbReference type="HOGENOM" id="CLU_029375_6_3_9"/>
<dbReference type="Pfam" id="PF12146">
    <property type="entry name" value="Hydrolase_4"/>
    <property type="match status" value="1"/>
</dbReference>
<gene>
    <name evidence="3" type="ORF">OKIT_0818</name>
</gene>
<dbReference type="InterPro" id="IPR029058">
    <property type="entry name" value="AB_hydrolase_fold"/>
</dbReference>
<sequence>MAKKNFKNTSRLLLASAGIVSLFFLASEYLFRLAFKRVDYVPETSADKQKYADDYWRYVDWFKKVDKEHWTFTISGEKEDMSAYFIPAKDGSSDKSVIISHGYKGNGETMSNYAQMFYDMGFSVLLPDDRGHGESAGKYISFGWLDRLDYLRWLQKLIVRLGDKTKIVLFGVSMGASTVEMLSGEDLPPQVRCIIADCGYSSIDEELVFLLKHQYHLPKYPFYPFVSTINHHRLGYYLGDVSSVTQLKKNKLPIFFIHGEKDRFVPSYMALENYQAAQSAKDLWIVENASHAESFWVDPENYKRHVEHFLHHYYEPNAQVPKTVQ</sequence>
<dbReference type="PANTHER" id="PTHR43358:SF4">
    <property type="entry name" value="ALPHA_BETA HYDROLASE FOLD-1 DOMAIN-CONTAINING PROTEIN"/>
    <property type="match status" value="1"/>
</dbReference>
<dbReference type="InterPro" id="IPR052920">
    <property type="entry name" value="DNA-binding_regulatory"/>
</dbReference>
<dbReference type="Proteomes" id="UP000004959">
    <property type="component" value="Chromosome"/>
</dbReference>
<dbReference type="PANTHER" id="PTHR43358">
    <property type="entry name" value="ALPHA/BETA-HYDROLASE"/>
    <property type="match status" value="1"/>
</dbReference>
<evidence type="ECO:0000259" key="2">
    <source>
        <dbReference type="Pfam" id="PF12146"/>
    </source>
</evidence>
<dbReference type="RefSeq" id="WP_007745539.1">
    <property type="nucleotide sequence ID" value="NZ_CM001398.1"/>
</dbReference>
<protein>
    <submittedName>
        <fullName evidence="3">Hydrolase of the alpha/beta superfamily</fullName>
    </submittedName>
</protein>
<dbReference type="eggNOG" id="COG1073">
    <property type="taxonomic scope" value="Bacteria"/>
</dbReference>
<organism evidence="3 4">
    <name type="scientific">Oenococcus kitaharae DSM 17330</name>
    <dbReference type="NCBI Taxonomy" id="1045004"/>
    <lineage>
        <taxon>Bacteria</taxon>
        <taxon>Bacillati</taxon>
        <taxon>Bacillota</taxon>
        <taxon>Bacilli</taxon>
        <taxon>Lactobacillales</taxon>
        <taxon>Lactobacillaceae</taxon>
        <taxon>Oenococcus</taxon>
    </lineage>
</organism>
<feature type="domain" description="Serine aminopeptidase S33" evidence="2">
    <location>
        <begin position="93"/>
        <end position="196"/>
    </location>
</feature>
<keyword evidence="3" id="KW-0378">Hydrolase</keyword>
<comment type="caution">
    <text evidence="3">The sequence shown here is derived from an EMBL/GenBank/DDBJ whole genome shotgun (WGS) entry which is preliminary data.</text>
</comment>
<dbReference type="EMBL" id="AFVZ01000001">
    <property type="protein sequence ID" value="EHN58927.1"/>
    <property type="molecule type" value="Genomic_DNA"/>
</dbReference>
<proteinExistence type="predicted"/>
<keyword evidence="1" id="KW-0472">Membrane</keyword>
<dbReference type="AlphaFoldDB" id="G9WIB5"/>
<keyword evidence="4" id="KW-1185">Reference proteome</keyword>
<dbReference type="OrthoDB" id="9776685at2"/>